<reference evidence="1" key="2">
    <citation type="journal article" date="2024" name="Plant">
        <title>Genomic evolution and insights into agronomic trait innovations of Sesamum species.</title>
        <authorList>
            <person name="Miao H."/>
            <person name="Wang L."/>
            <person name="Qu L."/>
            <person name="Liu H."/>
            <person name="Sun Y."/>
            <person name="Le M."/>
            <person name="Wang Q."/>
            <person name="Wei S."/>
            <person name="Zheng Y."/>
            <person name="Lin W."/>
            <person name="Duan Y."/>
            <person name="Cao H."/>
            <person name="Xiong S."/>
            <person name="Wang X."/>
            <person name="Wei L."/>
            <person name="Li C."/>
            <person name="Ma Q."/>
            <person name="Ju M."/>
            <person name="Zhao R."/>
            <person name="Li G."/>
            <person name="Mu C."/>
            <person name="Tian Q."/>
            <person name="Mei H."/>
            <person name="Zhang T."/>
            <person name="Gao T."/>
            <person name="Zhang H."/>
        </authorList>
    </citation>
    <scope>NUCLEOTIDE SEQUENCE</scope>
    <source>
        <strain evidence="1">KEN8</strain>
    </source>
</reference>
<gene>
    <name evidence="1" type="ORF">Scaly_0257600</name>
</gene>
<organism evidence="1">
    <name type="scientific">Sesamum calycinum</name>
    <dbReference type="NCBI Taxonomy" id="2727403"/>
    <lineage>
        <taxon>Eukaryota</taxon>
        <taxon>Viridiplantae</taxon>
        <taxon>Streptophyta</taxon>
        <taxon>Embryophyta</taxon>
        <taxon>Tracheophyta</taxon>
        <taxon>Spermatophyta</taxon>
        <taxon>Magnoliopsida</taxon>
        <taxon>eudicotyledons</taxon>
        <taxon>Gunneridae</taxon>
        <taxon>Pentapetalae</taxon>
        <taxon>asterids</taxon>
        <taxon>lamiids</taxon>
        <taxon>Lamiales</taxon>
        <taxon>Pedaliaceae</taxon>
        <taxon>Sesamum</taxon>
    </lineage>
</organism>
<sequence length="308" mass="34692">MITGGPNGGDSHRARKAQVREAHDIIVKEVLDVEAMEDTPLSRERIHSKDVSPKILGGGHTFNLQCYFGKATLNAFQVVISTYYMKIKFPIAGGVREVQWDPLQSCKYYVEVIRKEQKRNTDEGCREVPPSKQGKDAEWMKEAEEEAFLSSEPSQRRASSPLVSSLLLVPFATSWYLKRKGNTLDLNKACYKDFYPLPRIDQLVDSTSSGEGIVITSPNGEDLEFAVKFGLKISNNEVEYQTLAIDMKLAHEVKVTNRILVQGIKRRLERVGGNWMEELTSVLWAYRTTPRGYTGENPVTLVYGTEAP</sequence>
<dbReference type="PANTHER" id="PTHR48475">
    <property type="entry name" value="RIBONUCLEASE H"/>
    <property type="match status" value="1"/>
</dbReference>
<proteinExistence type="predicted"/>
<dbReference type="AlphaFoldDB" id="A0AAW2S8Z0"/>
<name>A0AAW2S8Z0_9LAMI</name>
<dbReference type="Gene3D" id="3.30.420.10">
    <property type="entry name" value="Ribonuclease H-like superfamily/Ribonuclease H"/>
    <property type="match status" value="1"/>
</dbReference>
<reference evidence="1" key="1">
    <citation type="submission" date="2020-06" db="EMBL/GenBank/DDBJ databases">
        <authorList>
            <person name="Li T."/>
            <person name="Hu X."/>
            <person name="Zhang T."/>
            <person name="Song X."/>
            <person name="Zhang H."/>
            <person name="Dai N."/>
            <person name="Sheng W."/>
            <person name="Hou X."/>
            <person name="Wei L."/>
        </authorList>
    </citation>
    <scope>NUCLEOTIDE SEQUENCE</scope>
    <source>
        <strain evidence="1">KEN8</strain>
        <tissue evidence="1">Leaf</tissue>
    </source>
</reference>
<dbReference type="PANTHER" id="PTHR48475:SF2">
    <property type="entry name" value="RIBONUCLEASE H"/>
    <property type="match status" value="1"/>
</dbReference>
<dbReference type="GO" id="GO:0003676">
    <property type="term" value="F:nucleic acid binding"/>
    <property type="evidence" value="ECO:0007669"/>
    <property type="project" value="InterPro"/>
</dbReference>
<dbReference type="EMBL" id="JACGWM010000002">
    <property type="protein sequence ID" value="KAL0389005.1"/>
    <property type="molecule type" value="Genomic_DNA"/>
</dbReference>
<comment type="caution">
    <text evidence="1">The sequence shown here is derived from an EMBL/GenBank/DDBJ whole genome shotgun (WGS) entry which is preliminary data.</text>
</comment>
<evidence type="ECO:0000313" key="1">
    <source>
        <dbReference type="EMBL" id="KAL0389005.1"/>
    </source>
</evidence>
<dbReference type="InterPro" id="IPR036397">
    <property type="entry name" value="RNaseH_sf"/>
</dbReference>
<accession>A0AAW2S8Z0</accession>
<protein>
    <submittedName>
        <fullName evidence="1">Uncharacterized protein</fullName>
    </submittedName>
</protein>